<dbReference type="Proteomes" id="UP000663891">
    <property type="component" value="Unassembled WGS sequence"/>
</dbReference>
<dbReference type="EMBL" id="CAJNON010000173">
    <property type="protein sequence ID" value="CAF1066963.1"/>
    <property type="molecule type" value="Genomic_DNA"/>
</dbReference>
<sequence>MSYTGWNSTNTFVNNTNKYLSRNNDNPHEGYVKRWIEIGLQRWADSAERYVYERTKPPYIYNYNEGYRSWRYK</sequence>
<dbReference type="EMBL" id="CAJOAY010011377">
    <property type="protein sequence ID" value="CAF4236342.1"/>
    <property type="molecule type" value="Genomic_DNA"/>
</dbReference>
<dbReference type="AlphaFoldDB" id="A0A814LLD5"/>
<gene>
    <name evidence="2" type="ORF">OKA104_LOCUS42841</name>
    <name evidence="1" type="ORF">VCS650_LOCUS18263</name>
</gene>
<evidence type="ECO:0000313" key="1">
    <source>
        <dbReference type="EMBL" id="CAF1066963.1"/>
    </source>
</evidence>
<accession>A0A814LLD5</accession>
<reference evidence="1" key="1">
    <citation type="submission" date="2021-02" db="EMBL/GenBank/DDBJ databases">
        <authorList>
            <person name="Nowell W R."/>
        </authorList>
    </citation>
    <scope>NUCLEOTIDE SEQUENCE</scope>
</reference>
<dbReference type="OrthoDB" id="10072884at2759"/>
<organism evidence="1 3">
    <name type="scientific">Adineta steineri</name>
    <dbReference type="NCBI Taxonomy" id="433720"/>
    <lineage>
        <taxon>Eukaryota</taxon>
        <taxon>Metazoa</taxon>
        <taxon>Spiralia</taxon>
        <taxon>Gnathifera</taxon>
        <taxon>Rotifera</taxon>
        <taxon>Eurotatoria</taxon>
        <taxon>Bdelloidea</taxon>
        <taxon>Adinetida</taxon>
        <taxon>Adinetidae</taxon>
        <taxon>Adineta</taxon>
    </lineage>
</organism>
<dbReference type="Proteomes" id="UP000663881">
    <property type="component" value="Unassembled WGS sequence"/>
</dbReference>
<proteinExistence type="predicted"/>
<evidence type="ECO:0000313" key="3">
    <source>
        <dbReference type="Proteomes" id="UP000663891"/>
    </source>
</evidence>
<protein>
    <submittedName>
        <fullName evidence="1">Uncharacterized protein</fullName>
    </submittedName>
</protein>
<evidence type="ECO:0000313" key="2">
    <source>
        <dbReference type="EMBL" id="CAF4236342.1"/>
    </source>
</evidence>
<comment type="caution">
    <text evidence="1">The sequence shown here is derived from an EMBL/GenBank/DDBJ whole genome shotgun (WGS) entry which is preliminary data.</text>
</comment>
<name>A0A814LLD5_9BILA</name>